<dbReference type="Proteomes" id="UP000689129">
    <property type="component" value="Unassembled WGS sequence"/>
</dbReference>
<reference evidence="2" key="1">
    <citation type="journal article" date="2021" name="Mol. Plant Pathol.">
        <title>A 20-kb lineage-specific genomic region tames virulence in pathogenic amphidiploid Verticillium longisporum.</title>
        <authorList>
            <person name="Harting R."/>
            <person name="Starke J."/>
            <person name="Kusch H."/>
            <person name="Poggeler S."/>
            <person name="Maurus I."/>
            <person name="Schluter R."/>
            <person name="Landesfeind M."/>
            <person name="Bulla I."/>
            <person name="Nowrousian M."/>
            <person name="de Jonge R."/>
            <person name="Stahlhut G."/>
            <person name="Hoff K.J."/>
            <person name="Asshauer K.P."/>
            <person name="Thurmer A."/>
            <person name="Stanke M."/>
            <person name="Daniel R."/>
            <person name="Morgenstern B."/>
            <person name="Thomma B.P.H.J."/>
            <person name="Kronstad J.W."/>
            <person name="Braus-Stromeyer S.A."/>
            <person name="Braus G.H."/>
        </authorList>
    </citation>
    <scope>NUCLEOTIDE SEQUENCE</scope>
    <source>
        <strain evidence="2">Vl32</strain>
    </source>
</reference>
<proteinExistence type="predicted"/>
<comment type="caution">
    <text evidence="2">The sequence shown here is derived from an EMBL/GenBank/DDBJ whole genome shotgun (WGS) entry which is preliminary data.</text>
</comment>
<protein>
    <submittedName>
        <fullName evidence="2">Uncharacterized protein</fullName>
    </submittedName>
</protein>
<organism evidence="2 3">
    <name type="scientific">Verticillium longisporum</name>
    <name type="common">Verticillium dahliae var. longisporum</name>
    <dbReference type="NCBI Taxonomy" id="100787"/>
    <lineage>
        <taxon>Eukaryota</taxon>
        <taxon>Fungi</taxon>
        <taxon>Dikarya</taxon>
        <taxon>Ascomycota</taxon>
        <taxon>Pezizomycotina</taxon>
        <taxon>Sordariomycetes</taxon>
        <taxon>Hypocreomycetidae</taxon>
        <taxon>Glomerellales</taxon>
        <taxon>Plectosphaerellaceae</taxon>
        <taxon>Verticillium</taxon>
    </lineage>
</organism>
<evidence type="ECO:0000256" key="1">
    <source>
        <dbReference type="SAM" id="MobiDB-lite"/>
    </source>
</evidence>
<accession>A0A8I3ANR1</accession>
<feature type="region of interest" description="Disordered" evidence="1">
    <location>
        <begin position="1"/>
        <end position="54"/>
    </location>
</feature>
<gene>
    <name evidence="2" type="ORF">HYQ45_008983</name>
</gene>
<dbReference type="AlphaFoldDB" id="A0A8I3ANR1"/>
<evidence type="ECO:0000313" key="2">
    <source>
        <dbReference type="EMBL" id="KAG7132689.1"/>
    </source>
</evidence>
<evidence type="ECO:0000313" key="3">
    <source>
        <dbReference type="Proteomes" id="UP000689129"/>
    </source>
</evidence>
<sequence length="77" mass="8784">MRRMTVAKRQTEPEIPLARMSPSPTVKRHDTTAPPAERALAPSSTSPQTGPWFAELPRKRLRQEFENDTRELEAQEA</sequence>
<name>A0A8I3ANR1_VERLO</name>
<dbReference type="EMBL" id="JAEMWZ010000179">
    <property type="protein sequence ID" value="KAG7132689.1"/>
    <property type="molecule type" value="Genomic_DNA"/>
</dbReference>